<name>A0A7R8ZSN9_9CRUS</name>
<feature type="compositionally biased region" description="Basic residues" evidence="1">
    <location>
        <begin position="52"/>
        <end position="61"/>
    </location>
</feature>
<dbReference type="GO" id="GO:0005840">
    <property type="term" value="C:ribosome"/>
    <property type="evidence" value="ECO:0007669"/>
    <property type="project" value="InterPro"/>
</dbReference>
<dbReference type="InterPro" id="IPR022666">
    <property type="entry name" value="Ribosomal_uL2_RNA-bd_dom"/>
</dbReference>
<dbReference type="SUPFAM" id="SSF50249">
    <property type="entry name" value="Nucleic acid-binding proteins"/>
    <property type="match status" value="1"/>
</dbReference>
<evidence type="ECO:0000313" key="3">
    <source>
        <dbReference type="EMBL" id="CAD7230245.1"/>
    </source>
</evidence>
<dbReference type="Gene3D" id="2.40.50.140">
    <property type="entry name" value="Nucleic acid-binding proteins"/>
    <property type="match status" value="1"/>
</dbReference>
<dbReference type="InterPro" id="IPR012340">
    <property type="entry name" value="NA-bd_OB-fold"/>
</dbReference>
<proteinExistence type="predicted"/>
<reference evidence="3" key="1">
    <citation type="submission" date="2020-11" db="EMBL/GenBank/DDBJ databases">
        <authorList>
            <person name="Tran Van P."/>
        </authorList>
    </citation>
    <scope>NUCLEOTIDE SEQUENCE</scope>
</reference>
<dbReference type="GO" id="GO:0003735">
    <property type="term" value="F:structural constituent of ribosome"/>
    <property type="evidence" value="ECO:0007669"/>
    <property type="project" value="InterPro"/>
</dbReference>
<dbReference type="OrthoDB" id="268576at2759"/>
<dbReference type="AlphaFoldDB" id="A0A7R8ZSN9"/>
<feature type="domain" description="Large ribosomal subunit protein uL2 RNA-binding" evidence="2">
    <location>
        <begin position="95"/>
        <end position="174"/>
    </location>
</feature>
<accession>A0A7R8ZSN9</accession>
<organism evidence="3">
    <name type="scientific">Cyprideis torosa</name>
    <dbReference type="NCBI Taxonomy" id="163714"/>
    <lineage>
        <taxon>Eukaryota</taxon>
        <taxon>Metazoa</taxon>
        <taxon>Ecdysozoa</taxon>
        <taxon>Arthropoda</taxon>
        <taxon>Crustacea</taxon>
        <taxon>Oligostraca</taxon>
        <taxon>Ostracoda</taxon>
        <taxon>Podocopa</taxon>
        <taxon>Podocopida</taxon>
        <taxon>Cytherocopina</taxon>
        <taxon>Cytheroidea</taxon>
        <taxon>Cytherideidae</taxon>
        <taxon>Cyprideis</taxon>
    </lineage>
</organism>
<evidence type="ECO:0000256" key="1">
    <source>
        <dbReference type="SAM" id="MobiDB-lite"/>
    </source>
</evidence>
<dbReference type="SMART" id="SM01383">
    <property type="entry name" value="Ribosomal_L2"/>
    <property type="match status" value="1"/>
</dbReference>
<gene>
    <name evidence="3" type="ORF">CTOB1V02_LOCUS8107</name>
</gene>
<dbReference type="EMBL" id="OB662561">
    <property type="protein sequence ID" value="CAD7230245.1"/>
    <property type="molecule type" value="Genomic_DNA"/>
</dbReference>
<protein>
    <recommendedName>
        <fullName evidence="2">Large ribosomal subunit protein uL2 RNA-binding domain-containing protein</fullName>
    </recommendedName>
</protein>
<sequence>MLTMLQSARIFTTSLVIGKARCILPILEEQTRSYFRWNPNHYKFPNPPGGHGGRHPRKGLTRQRPAPMRQYVYKPLLPEDGKYTVDPIPTHRLGGRDPETGRKIVYRGGGLKRTYYMIDHVRKPNSDGTPYEERVLKIFKSDCHTSFLALVGNGLNLRNLYATANMTPGMIIRSHGDIPKIPG</sequence>
<feature type="region of interest" description="Disordered" evidence="1">
    <location>
        <begin position="45"/>
        <end position="65"/>
    </location>
</feature>
<evidence type="ECO:0000259" key="2">
    <source>
        <dbReference type="SMART" id="SM01383"/>
    </source>
</evidence>
<feature type="non-terminal residue" evidence="3">
    <location>
        <position position="1"/>
    </location>
</feature>
<dbReference type="GO" id="GO:0006412">
    <property type="term" value="P:translation"/>
    <property type="evidence" value="ECO:0007669"/>
    <property type="project" value="InterPro"/>
</dbReference>